<keyword evidence="9 13" id="KW-0472">Membrane</keyword>
<evidence type="ECO:0000256" key="1">
    <source>
        <dbReference type="ARBA" id="ARBA00004651"/>
    </source>
</evidence>
<dbReference type="EMBL" id="JBHLUB010000032">
    <property type="protein sequence ID" value="MFC0582988.1"/>
    <property type="molecule type" value="Genomic_DNA"/>
</dbReference>
<dbReference type="InterPro" id="IPR001736">
    <property type="entry name" value="PLipase_D/transphosphatidylase"/>
</dbReference>
<dbReference type="EC" id="2.7.8.-" evidence="12"/>
<dbReference type="InterPro" id="IPR027379">
    <property type="entry name" value="CLS_N"/>
</dbReference>
<keyword evidence="4" id="KW-0808">Transferase</keyword>
<evidence type="ECO:0000256" key="4">
    <source>
        <dbReference type="ARBA" id="ARBA00022679"/>
    </source>
</evidence>
<dbReference type="Gene3D" id="3.30.870.10">
    <property type="entry name" value="Endonuclease Chain A"/>
    <property type="match status" value="2"/>
</dbReference>
<feature type="domain" description="PLD phosphodiesterase" evidence="14">
    <location>
        <begin position="225"/>
        <end position="252"/>
    </location>
</feature>
<dbReference type="InterPro" id="IPR022924">
    <property type="entry name" value="Cardiolipin_synthase"/>
</dbReference>
<keyword evidence="11" id="KW-1208">Phospholipid metabolism</keyword>
<keyword evidence="7 13" id="KW-1133">Transmembrane helix</keyword>
<name>A0ABV6PCZ6_9MICC</name>
<evidence type="ECO:0000256" key="6">
    <source>
        <dbReference type="ARBA" id="ARBA00022737"/>
    </source>
</evidence>
<evidence type="ECO:0000256" key="13">
    <source>
        <dbReference type="SAM" id="Phobius"/>
    </source>
</evidence>
<dbReference type="Pfam" id="PF13396">
    <property type="entry name" value="PLDc_N"/>
    <property type="match status" value="1"/>
</dbReference>
<dbReference type="PANTHER" id="PTHR21248">
    <property type="entry name" value="CARDIOLIPIN SYNTHASE"/>
    <property type="match status" value="1"/>
</dbReference>
<keyword evidence="5 13" id="KW-0812">Transmembrane</keyword>
<feature type="transmembrane region" description="Helical" evidence="13">
    <location>
        <begin position="14"/>
        <end position="34"/>
    </location>
</feature>
<evidence type="ECO:0000256" key="8">
    <source>
        <dbReference type="ARBA" id="ARBA00023098"/>
    </source>
</evidence>
<dbReference type="Pfam" id="PF13091">
    <property type="entry name" value="PLDc_2"/>
    <property type="match status" value="2"/>
</dbReference>
<protein>
    <recommendedName>
        <fullName evidence="12">Cardiolipin synthase</fullName>
        <ecNumber evidence="12">2.7.8.-</ecNumber>
    </recommendedName>
</protein>
<gene>
    <name evidence="15" type="primary">cls</name>
    <name evidence="15" type="ORF">ACFFFR_11480</name>
</gene>
<comment type="caution">
    <text evidence="15">The sequence shown here is derived from an EMBL/GenBank/DDBJ whole genome shotgun (WGS) entry which is preliminary data.</text>
</comment>
<evidence type="ECO:0000256" key="10">
    <source>
        <dbReference type="ARBA" id="ARBA00023209"/>
    </source>
</evidence>
<feature type="transmembrane region" description="Helical" evidence="13">
    <location>
        <begin position="46"/>
        <end position="67"/>
    </location>
</feature>
<keyword evidence="2" id="KW-1003">Cell membrane</keyword>
<evidence type="ECO:0000256" key="5">
    <source>
        <dbReference type="ARBA" id="ARBA00022692"/>
    </source>
</evidence>
<dbReference type="PANTHER" id="PTHR21248:SF22">
    <property type="entry name" value="PHOSPHOLIPASE D"/>
    <property type="match status" value="1"/>
</dbReference>
<dbReference type="SMART" id="SM00155">
    <property type="entry name" value="PLDc"/>
    <property type="match status" value="2"/>
</dbReference>
<evidence type="ECO:0000259" key="14">
    <source>
        <dbReference type="PROSITE" id="PS50035"/>
    </source>
</evidence>
<dbReference type="SUPFAM" id="SSF56024">
    <property type="entry name" value="Phospholipase D/nuclease"/>
    <property type="match status" value="2"/>
</dbReference>
<evidence type="ECO:0000313" key="16">
    <source>
        <dbReference type="Proteomes" id="UP001589862"/>
    </source>
</evidence>
<dbReference type="Proteomes" id="UP001589862">
    <property type="component" value="Unassembled WGS sequence"/>
</dbReference>
<keyword evidence="16" id="KW-1185">Reference proteome</keyword>
<evidence type="ECO:0000256" key="7">
    <source>
        <dbReference type="ARBA" id="ARBA00022989"/>
    </source>
</evidence>
<organism evidence="15 16">
    <name type="scientific">Micrococcoides hystricis</name>
    <dbReference type="NCBI Taxonomy" id="1572761"/>
    <lineage>
        <taxon>Bacteria</taxon>
        <taxon>Bacillati</taxon>
        <taxon>Actinomycetota</taxon>
        <taxon>Actinomycetes</taxon>
        <taxon>Micrococcales</taxon>
        <taxon>Micrococcaceae</taxon>
        <taxon>Micrococcoides</taxon>
    </lineage>
</organism>
<dbReference type="RefSeq" id="WP_377460590.1">
    <property type="nucleotide sequence ID" value="NZ_JBHLUB010000032.1"/>
</dbReference>
<keyword evidence="10" id="KW-0594">Phospholipid biosynthesis</keyword>
<keyword evidence="6" id="KW-0677">Repeat</keyword>
<feature type="domain" description="PLD phosphodiesterase" evidence="14">
    <location>
        <begin position="410"/>
        <end position="437"/>
    </location>
</feature>
<sequence length="497" mass="56288">MGWPITLTAFLPEWAVAVLFVLELAVRVLMLGIIPGNRRPTTAMAWLLLIFFVPLPGIILFLLFGTYKLSNRRREAQQIINDYLRENTEHLKLPDEASNVDKRWLTAVHLNHDLTGFPMLDGNELEFITDYRAVLKRIAEDIDNAKEYVNIEFYILGWDEEVAKPVYESMAAAAERGVKVRLLFDHLGTMRTSGYRTLLRYLNGTKIHVRKALPLQPLRGLWRRFDLRNHRKIVVIDGDIGYTGSQNLIEPGYNRAKSHKMGREWVEIMARCTGPIVSGLNVAFASDWLMESDASLEEDLRKVPPAEVQPHGGGGVATQVVPSGPGYATENNLRLFNTLIYAAQERVRIVTPYFVPDDTLLYAVTIAVQQGVEVELFVSEQSDQMMVSHAQQSYYQALLEAGVNIYRYPVPDILHAKILTVDGEVSVFGSSNMDMRSFSLNLEISVMALGETITGELDKIIDSYKAESPKLSLDEWENRSPRTKWLDNVFRLTATIQ</sequence>
<keyword evidence="8" id="KW-0443">Lipid metabolism</keyword>
<accession>A0ABV6PCZ6</accession>
<evidence type="ECO:0000313" key="15">
    <source>
        <dbReference type="EMBL" id="MFC0582988.1"/>
    </source>
</evidence>
<evidence type="ECO:0000256" key="11">
    <source>
        <dbReference type="ARBA" id="ARBA00023264"/>
    </source>
</evidence>
<reference evidence="15 16" key="1">
    <citation type="submission" date="2024-09" db="EMBL/GenBank/DDBJ databases">
        <authorList>
            <person name="Sun Q."/>
            <person name="Mori K."/>
        </authorList>
    </citation>
    <scope>NUCLEOTIDE SEQUENCE [LARGE SCALE GENOMIC DNA]</scope>
    <source>
        <strain evidence="15 16">NCAIM B.02604</strain>
    </source>
</reference>
<evidence type="ECO:0000256" key="2">
    <source>
        <dbReference type="ARBA" id="ARBA00022475"/>
    </source>
</evidence>
<keyword evidence="3" id="KW-0444">Lipid biosynthesis</keyword>
<evidence type="ECO:0000256" key="3">
    <source>
        <dbReference type="ARBA" id="ARBA00022516"/>
    </source>
</evidence>
<dbReference type="InterPro" id="IPR025202">
    <property type="entry name" value="PLD-like_dom"/>
</dbReference>
<dbReference type="PROSITE" id="PS50035">
    <property type="entry name" value="PLD"/>
    <property type="match status" value="2"/>
</dbReference>
<comment type="subcellular location">
    <subcellularLocation>
        <location evidence="1">Cell membrane</location>
        <topology evidence="1">Multi-pass membrane protein</topology>
    </subcellularLocation>
</comment>
<evidence type="ECO:0000256" key="12">
    <source>
        <dbReference type="NCBIfam" id="TIGR04265"/>
    </source>
</evidence>
<proteinExistence type="predicted"/>
<evidence type="ECO:0000256" key="9">
    <source>
        <dbReference type="ARBA" id="ARBA00023136"/>
    </source>
</evidence>
<dbReference type="NCBIfam" id="TIGR04265">
    <property type="entry name" value="bac_cardiolipin"/>
    <property type="match status" value="1"/>
</dbReference>